<dbReference type="Proteomes" id="UP001177140">
    <property type="component" value="Unassembled WGS sequence"/>
</dbReference>
<feature type="domain" description="Poly(A) polymerase nucleotidyltransferase" evidence="1">
    <location>
        <begin position="13"/>
        <end position="99"/>
    </location>
</feature>
<dbReference type="InterPro" id="IPR043519">
    <property type="entry name" value="NT_sf"/>
</dbReference>
<dbReference type="PANTHER" id="PTHR10682">
    <property type="entry name" value="POLY A POLYMERASE"/>
    <property type="match status" value="1"/>
</dbReference>
<evidence type="ECO:0000313" key="3">
    <source>
        <dbReference type="Proteomes" id="UP001177140"/>
    </source>
</evidence>
<sequence length="103" mass="11530">MANPGVTNVQQLGITEPISLAGPSEIDVTKTQELEKFLLGVGLYECPAEAVSREEVLGRLDQIVKTWVKKVTRNRGYNDQLVQEANAKIYTFGSYRLGVWEFL</sequence>
<accession>A0AA41SA16</accession>
<name>A0AA41SA16_PAPNU</name>
<dbReference type="EMBL" id="JAJJMA010158719">
    <property type="protein sequence ID" value="MCL7035602.1"/>
    <property type="molecule type" value="Genomic_DNA"/>
</dbReference>
<dbReference type="Gene3D" id="1.10.1410.10">
    <property type="match status" value="1"/>
</dbReference>
<organism evidence="2 3">
    <name type="scientific">Papaver nudicaule</name>
    <name type="common">Iceland poppy</name>
    <dbReference type="NCBI Taxonomy" id="74823"/>
    <lineage>
        <taxon>Eukaryota</taxon>
        <taxon>Viridiplantae</taxon>
        <taxon>Streptophyta</taxon>
        <taxon>Embryophyta</taxon>
        <taxon>Tracheophyta</taxon>
        <taxon>Spermatophyta</taxon>
        <taxon>Magnoliopsida</taxon>
        <taxon>Ranunculales</taxon>
        <taxon>Papaveraceae</taxon>
        <taxon>Papaveroideae</taxon>
        <taxon>Papaver</taxon>
    </lineage>
</organism>
<evidence type="ECO:0000259" key="1">
    <source>
        <dbReference type="Pfam" id="PF20750"/>
    </source>
</evidence>
<dbReference type="InterPro" id="IPR048840">
    <property type="entry name" value="PolA_pol_NTPase"/>
</dbReference>
<evidence type="ECO:0000313" key="2">
    <source>
        <dbReference type="EMBL" id="MCL7035602.1"/>
    </source>
</evidence>
<protein>
    <recommendedName>
        <fullName evidence="1">Poly(A) polymerase nucleotidyltransferase domain-containing protein</fullName>
    </recommendedName>
</protein>
<keyword evidence="3" id="KW-1185">Reference proteome</keyword>
<dbReference type="GO" id="GO:0005634">
    <property type="term" value="C:nucleus"/>
    <property type="evidence" value="ECO:0007669"/>
    <property type="project" value="TreeGrafter"/>
</dbReference>
<comment type="caution">
    <text evidence="2">The sequence shown here is derived from an EMBL/GenBank/DDBJ whole genome shotgun (WGS) entry which is preliminary data.</text>
</comment>
<dbReference type="GO" id="GO:1990817">
    <property type="term" value="F:poly(A) RNA polymerase activity"/>
    <property type="evidence" value="ECO:0007669"/>
    <property type="project" value="TreeGrafter"/>
</dbReference>
<dbReference type="Pfam" id="PF20750">
    <property type="entry name" value="PAP_NTPase"/>
    <property type="match status" value="1"/>
</dbReference>
<gene>
    <name evidence="2" type="ORF">MKW94_000891</name>
</gene>
<dbReference type="PANTHER" id="PTHR10682:SF10">
    <property type="entry name" value="POLYNUCLEOTIDE ADENYLYLTRANSFERASE"/>
    <property type="match status" value="1"/>
</dbReference>
<dbReference type="AlphaFoldDB" id="A0AA41SA16"/>
<dbReference type="Gene3D" id="3.30.460.10">
    <property type="entry name" value="Beta Polymerase, domain 2"/>
    <property type="match status" value="1"/>
</dbReference>
<reference evidence="2" key="1">
    <citation type="submission" date="2022-03" db="EMBL/GenBank/DDBJ databases">
        <title>A functionally conserved STORR gene fusion in Papaver species that diverged 16.8 million years ago.</title>
        <authorList>
            <person name="Catania T."/>
        </authorList>
    </citation>
    <scope>NUCLEOTIDE SEQUENCE</scope>
    <source>
        <strain evidence="2">S-191538</strain>
    </source>
</reference>
<proteinExistence type="predicted"/>
<dbReference type="SUPFAM" id="SSF81301">
    <property type="entry name" value="Nucleotidyltransferase"/>
    <property type="match status" value="1"/>
</dbReference>